<name>A0A7D5GDV7_9EURY</name>
<gene>
    <name evidence="2" type="ORF">HUG10_02460</name>
</gene>
<reference evidence="2 3" key="1">
    <citation type="submission" date="2020-07" db="EMBL/GenBank/DDBJ databases">
        <title>Gai3-2, isolated from salt lake.</title>
        <authorList>
            <person name="Cui H."/>
            <person name="Shi X."/>
        </authorList>
    </citation>
    <scope>NUCLEOTIDE SEQUENCE [LARGE SCALE GENOMIC DNA]</scope>
    <source>
        <strain evidence="2 3">Gai3-2</strain>
    </source>
</reference>
<dbReference type="Proteomes" id="UP000509750">
    <property type="component" value="Chromosome"/>
</dbReference>
<evidence type="ECO:0000256" key="1">
    <source>
        <dbReference type="SAM" id="Phobius"/>
    </source>
</evidence>
<protein>
    <submittedName>
        <fullName evidence="2">Uncharacterized protein</fullName>
    </submittedName>
</protein>
<keyword evidence="3" id="KW-1185">Reference proteome</keyword>
<dbReference type="OrthoDB" id="342626at2157"/>
<proteinExistence type="predicted"/>
<dbReference type="AlphaFoldDB" id="A0A7D5GDV7"/>
<dbReference type="InterPro" id="IPR055972">
    <property type="entry name" value="DUF7550"/>
</dbReference>
<organism evidence="2 3">
    <name type="scientific">Halorarum halophilum</name>
    <dbReference type="NCBI Taxonomy" id="2743090"/>
    <lineage>
        <taxon>Archaea</taxon>
        <taxon>Methanobacteriati</taxon>
        <taxon>Methanobacteriota</taxon>
        <taxon>Stenosarchaea group</taxon>
        <taxon>Halobacteria</taxon>
        <taxon>Halobacteriales</taxon>
        <taxon>Haloferacaceae</taxon>
        <taxon>Halorarum</taxon>
    </lineage>
</organism>
<dbReference type="GeneID" id="56027659"/>
<sequence length="53" mass="5828">MADHHDHEHYREFADERITSPMQGYTTGQVTTGALVALVGIVIAFGLPLLFSL</sequence>
<dbReference type="RefSeq" id="WP_179168045.1">
    <property type="nucleotide sequence ID" value="NZ_CP058529.1"/>
</dbReference>
<feature type="transmembrane region" description="Helical" evidence="1">
    <location>
        <begin position="30"/>
        <end position="51"/>
    </location>
</feature>
<keyword evidence="1" id="KW-1133">Transmembrane helix</keyword>
<dbReference type="KEGG" id="halg:HUG10_02460"/>
<evidence type="ECO:0000313" key="2">
    <source>
        <dbReference type="EMBL" id="QLG26470.1"/>
    </source>
</evidence>
<evidence type="ECO:0000313" key="3">
    <source>
        <dbReference type="Proteomes" id="UP000509750"/>
    </source>
</evidence>
<keyword evidence="1" id="KW-0472">Membrane</keyword>
<accession>A0A7D5GDV7</accession>
<dbReference type="EMBL" id="CP058529">
    <property type="protein sequence ID" value="QLG26470.1"/>
    <property type="molecule type" value="Genomic_DNA"/>
</dbReference>
<dbReference type="Pfam" id="PF24418">
    <property type="entry name" value="DUF7550"/>
    <property type="match status" value="1"/>
</dbReference>
<keyword evidence="1" id="KW-0812">Transmembrane</keyword>